<proteinExistence type="inferred from homology"/>
<dbReference type="EMBL" id="GL732652">
    <property type="protein sequence ID" value="EFX68597.1"/>
    <property type="molecule type" value="Genomic_DNA"/>
</dbReference>
<dbReference type="KEGG" id="dpx:DAPPUDRAFT_259931"/>
<feature type="transmembrane region" description="Helical" evidence="12">
    <location>
        <begin position="500"/>
        <end position="519"/>
    </location>
</feature>
<reference evidence="14 15" key="1">
    <citation type="journal article" date="2011" name="Science">
        <title>The ecoresponsive genome of Daphnia pulex.</title>
        <authorList>
            <person name="Colbourne J.K."/>
            <person name="Pfrender M.E."/>
            <person name="Gilbert D."/>
            <person name="Thomas W.K."/>
            <person name="Tucker A."/>
            <person name="Oakley T.H."/>
            <person name="Tokishita S."/>
            <person name="Aerts A."/>
            <person name="Arnold G.J."/>
            <person name="Basu M.K."/>
            <person name="Bauer D.J."/>
            <person name="Caceres C.E."/>
            <person name="Carmel L."/>
            <person name="Casola C."/>
            <person name="Choi J.H."/>
            <person name="Detter J.C."/>
            <person name="Dong Q."/>
            <person name="Dusheyko S."/>
            <person name="Eads B.D."/>
            <person name="Frohlich T."/>
            <person name="Geiler-Samerotte K.A."/>
            <person name="Gerlach D."/>
            <person name="Hatcher P."/>
            <person name="Jogdeo S."/>
            <person name="Krijgsveld J."/>
            <person name="Kriventseva E.V."/>
            <person name="Kultz D."/>
            <person name="Laforsch C."/>
            <person name="Lindquist E."/>
            <person name="Lopez J."/>
            <person name="Manak J.R."/>
            <person name="Muller J."/>
            <person name="Pangilinan J."/>
            <person name="Patwardhan R.P."/>
            <person name="Pitluck S."/>
            <person name="Pritham E.J."/>
            <person name="Rechtsteiner A."/>
            <person name="Rho M."/>
            <person name="Rogozin I.B."/>
            <person name="Sakarya O."/>
            <person name="Salamov A."/>
            <person name="Schaack S."/>
            <person name="Shapiro H."/>
            <person name="Shiga Y."/>
            <person name="Skalitzky C."/>
            <person name="Smith Z."/>
            <person name="Souvorov A."/>
            <person name="Sung W."/>
            <person name="Tang Z."/>
            <person name="Tsuchiya D."/>
            <person name="Tu H."/>
            <person name="Vos H."/>
            <person name="Wang M."/>
            <person name="Wolf Y.I."/>
            <person name="Yamagata H."/>
            <person name="Yamada T."/>
            <person name="Ye Y."/>
            <person name="Shaw J.R."/>
            <person name="Andrews J."/>
            <person name="Crease T.J."/>
            <person name="Tang H."/>
            <person name="Lucas S.M."/>
            <person name="Robertson H.M."/>
            <person name="Bork P."/>
            <person name="Koonin E.V."/>
            <person name="Zdobnov E.M."/>
            <person name="Grigoriev I.V."/>
            <person name="Lynch M."/>
            <person name="Boore J.L."/>
        </authorList>
    </citation>
    <scope>NUCLEOTIDE SEQUENCE [LARGE SCALE GENOMIC DNA]</scope>
</reference>
<name>E9HI55_DAPPU</name>
<dbReference type="HOGENOM" id="CLU_367326_0_0_1"/>
<keyword evidence="6" id="KW-0297">G-protein coupled receptor</keyword>
<feature type="compositionally biased region" description="Low complexity" evidence="11">
    <location>
        <begin position="721"/>
        <end position="735"/>
    </location>
</feature>
<dbReference type="GO" id="GO:0005886">
    <property type="term" value="C:plasma membrane"/>
    <property type="evidence" value="ECO:0007669"/>
    <property type="project" value="UniProtKB-SubCell"/>
</dbReference>
<evidence type="ECO:0000256" key="12">
    <source>
        <dbReference type="SAM" id="Phobius"/>
    </source>
</evidence>
<keyword evidence="10" id="KW-0807">Transducer</keyword>
<evidence type="ECO:0000256" key="6">
    <source>
        <dbReference type="ARBA" id="ARBA00023040"/>
    </source>
</evidence>
<dbReference type="Proteomes" id="UP000000305">
    <property type="component" value="Unassembled WGS sequence"/>
</dbReference>
<feature type="transmembrane region" description="Helical" evidence="12">
    <location>
        <begin position="540"/>
        <end position="559"/>
    </location>
</feature>
<evidence type="ECO:0000256" key="11">
    <source>
        <dbReference type="SAM" id="MobiDB-lite"/>
    </source>
</evidence>
<dbReference type="PANTHER" id="PTHR32546">
    <property type="entry name" value="G-PROTEIN COUPLED RECEPTOR 158-RELATED"/>
    <property type="match status" value="1"/>
</dbReference>
<dbReference type="PANTHER" id="PTHR32546:SF26">
    <property type="entry name" value="SMOG, ISOFORM D"/>
    <property type="match status" value="1"/>
</dbReference>
<evidence type="ECO:0000256" key="5">
    <source>
        <dbReference type="ARBA" id="ARBA00022989"/>
    </source>
</evidence>
<evidence type="ECO:0000256" key="3">
    <source>
        <dbReference type="ARBA" id="ARBA00022475"/>
    </source>
</evidence>
<dbReference type="AlphaFoldDB" id="E9HI55"/>
<dbReference type="InParanoid" id="E9HI55"/>
<feature type="region of interest" description="Disordered" evidence="11">
    <location>
        <begin position="657"/>
        <end position="759"/>
    </location>
</feature>
<evidence type="ECO:0000256" key="8">
    <source>
        <dbReference type="ARBA" id="ARBA00023170"/>
    </source>
</evidence>
<evidence type="ECO:0000256" key="9">
    <source>
        <dbReference type="ARBA" id="ARBA00023180"/>
    </source>
</evidence>
<dbReference type="Pfam" id="PF00003">
    <property type="entry name" value="7tm_3"/>
    <property type="match status" value="1"/>
</dbReference>
<keyword evidence="4 12" id="KW-0812">Transmembrane</keyword>
<feature type="transmembrane region" description="Helical" evidence="12">
    <location>
        <begin position="73"/>
        <end position="93"/>
    </location>
</feature>
<gene>
    <name evidence="14" type="ORF">DAPPUDRAFT_259931</name>
</gene>
<organism evidence="14 15">
    <name type="scientific">Daphnia pulex</name>
    <name type="common">Water flea</name>
    <dbReference type="NCBI Taxonomy" id="6669"/>
    <lineage>
        <taxon>Eukaryota</taxon>
        <taxon>Metazoa</taxon>
        <taxon>Ecdysozoa</taxon>
        <taxon>Arthropoda</taxon>
        <taxon>Crustacea</taxon>
        <taxon>Branchiopoda</taxon>
        <taxon>Diplostraca</taxon>
        <taxon>Cladocera</taxon>
        <taxon>Anomopoda</taxon>
        <taxon>Daphniidae</taxon>
        <taxon>Daphnia</taxon>
    </lineage>
</organism>
<evidence type="ECO:0000259" key="13">
    <source>
        <dbReference type="Pfam" id="PF00003"/>
    </source>
</evidence>
<dbReference type="InterPro" id="IPR017978">
    <property type="entry name" value="GPCR_3_C"/>
</dbReference>
<comment type="similarity">
    <text evidence="2">Belongs to the G-protein coupled receptor 3 family.</text>
</comment>
<comment type="subcellular location">
    <subcellularLocation>
        <location evidence="1">Cell membrane</location>
        <topology evidence="1">Multi-pass membrane protein</topology>
    </subcellularLocation>
</comment>
<sequence>MESTTFNYSSQMEPISAVPFPSSPDHLTQLDDSLAKMCNNSDGCSSVVASSNGHQPIDQQQQQQLYDHLLRTIAISVQAACMLVALLLAFLVFRYRKYKAIAGSAWILLELMLVGALLLYSIVHYSSPLITNDFAIDEINNLYIVVVRYFESSADLCLLEPWLRELGFTCCYGTIILKIYRLLVEFRTRKAHRWVVREKDLLKYWAVMITCVSVYLASGTISTLEHSEHSEHSIWKMWDYSGAPAVSGPPVIPTDPSSIMIDMAAYPSGSLLPGIISSSSRSTHPQLFPKSIKGIGESNSGRVGVRVRNDGPRSTNASFLLQKARVLRRGTALGGFIDPSQSIGAMSSNDDALLHPSIHSDRSHDNNNTNTVEATTLPEAVINDSTYANQSANNQTTNKSAGDGPPCDLNVASDHGSNSLLYARFQVNSSSYFTVCRQLWWHYVNMAGKYPPLRIPVPPVRLVHKFQREECGQSPWRETLVNYYIYCGLGDDLLDFYCPISLFLAILVEFCASVAYTVLSRIAWITDYPDHLFLLEFARSQLATTLVLIIIFGPKIFFICRQSSNKDLQRMQHQTSQIECGVGVAGDILDRGQTVPVGDFKNNPAGDGAGTDAPAMISANGEVDLGNVDLSQMDPEVIREELKRVYTQLHVLKMKTLRKDNPHISKRRGGRKPPHRRFSLQSKNSGRAVRKPDNVEETGVEESVCSIDGPSGVHHQPPPQLAQSTQQQQSNPSDSTDLLASEINPLPMVSASTKTVSKF</sequence>
<evidence type="ECO:0000313" key="14">
    <source>
        <dbReference type="EMBL" id="EFX68597.1"/>
    </source>
</evidence>
<feature type="transmembrane region" description="Helical" evidence="12">
    <location>
        <begin position="105"/>
        <end position="123"/>
    </location>
</feature>
<dbReference type="eggNOG" id="KOG4418">
    <property type="taxonomic scope" value="Eukaryota"/>
</dbReference>
<evidence type="ECO:0000256" key="10">
    <source>
        <dbReference type="ARBA" id="ARBA00023224"/>
    </source>
</evidence>
<dbReference type="GO" id="GO:0004930">
    <property type="term" value="F:G protein-coupled receptor activity"/>
    <property type="evidence" value="ECO:0007669"/>
    <property type="project" value="UniProtKB-KW"/>
</dbReference>
<feature type="region of interest" description="Disordered" evidence="11">
    <location>
        <begin position="282"/>
        <end position="313"/>
    </location>
</feature>
<dbReference type="InterPro" id="IPR043458">
    <property type="entry name" value="GPR158/179"/>
</dbReference>
<keyword evidence="3" id="KW-1003">Cell membrane</keyword>
<evidence type="ECO:0000256" key="7">
    <source>
        <dbReference type="ARBA" id="ARBA00023136"/>
    </source>
</evidence>
<evidence type="ECO:0000256" key="4">
    <source>
        <dbReference type="ARBA" id="ARBA00022692"/>
    </source>
</evidence>
<evidence type="ECO:0000313" key="15">
    <source>
        <dbReference type="Proteomes" id="UP000000305"/>
    </source>
</evidence>
<feature type="domain" description="G-protein coupled receptors family 3 profile" evidence="13">
    <location>
        <begin position="66"/>
        <end position="221"/>
    </location>
</feature>
<dbReference type="PhylomeDB" id="E9HI55"/>
<feature type="transmembrane region" description="Helical" evidence="12">
    <location>
        <begin position="166"/>
        <end position="183"/>
    </location>
</feature>
<keyword evidence="5 12" id="KW-1133">Transmembrane helix</keyword>
<protein>
    <recommendedName>
        <fullName evidence="13">G-protein coupled receptors family 3 profile domain-containing protein</fullName>
    </recommendedName>
</protein>
<evidence type="ECO:0000256" key="2">
    <source>
        <dbReference type="ARBA" id="ARBA00007242"/>
    </source>
</evidence>
<keyword evidence="7 12" id="KW-0472">Membrane</keyword>
<accession>E9HI55</accession>
<dbReference type="OrthoDB" id="5823771at2759"/>
<feature type="compositionally biased region" description="Polar residues" evidence="11">
    <location>
        <begin position="750"/>
        <end position="759"/>
    </location>
</feature>
<feature type="compositionally biased region" description="Basic residues" evidence="11">
    <location>
        <begin position="664"/>
        <end position="678"/>
    </location>
</feature>
<keyword evidence="8" id="KW-0675">Receptor</keyword>
<evidence type="ECO:0000256" key="1">
    <source>
        <dbReference type="ARBA" id="ARBA00004651"/>
    </source>
</evidence>
<keyword evidence="15" id="KW-1185">Reference proteome</keyword>
<keyword evidence="9" id="KW-0325">Glycoprotein</keyword>
<feature type="region of interest" description="Disordered" evidence="11">
    <location>
        <begin position="348"/>
        <end position="370"/>
    </location>
</feature>